<dbReference type="Pfam" id="PF13419">
    <property type="entry name" value="HAD_2"/>
    <property type="match status" value="1"/>
</dbReference>
<comment type="similarity">
    <text evidence="1">Belongs to the HAD-like hydrolase superfamily. CbbY/CbbZ/Gph/YieH family.</text>
</comment>
<dbReference type="Proteomes" id="UP001519921">
    <property type="component" value="Unassembled WGS sequence"/>
</dbReference>
<sequence length="221" mass="25137">MNKQYTKAIIFDMDGVIVDSERIYFGIERDVFSHFKIKISKEEHEGFVGSSLENMWDKIIKDKSLKICPKDTVNYHKQYVMKHMEGLELVPIKNVKEFINDIKEKNIKIALASSSTKALINLILNKLEIRNLFDVIVSGEEVKQSKPNPEIFLKAAKFLNVDPSDCIVIEDSSNGVRAAKKAGMKCIGFLNPGSGNQCLEEADIIISEFPKNYFDIQKDIM</sequence>
<keyword evidence="3" id="KW-1185">Reference proteome</keyword>
<dbReference type="Gene3D" id="3.40.50.1000">
    <property type="entry name" value="HAD superfamily/HAD-like"/>
    <property type="match status" value="1"/>
</dbReference>
<dbReference type="Gene3D" id="1.10.150.240">
    <property type="entry name" value="Putative phosphatase, domain 2"/>
    <property type="match status" value="1"/>
</dbReference>
<proteinExistence type="inferred from homology"/>
<dbReference type="InterPro" id="IPR041492">
    <property type="entry name" value="HAD_2"/>
</dbReference>
<dbReference type="RefSeq" id="WP_219780107.1">
    <property type="nucleotide sequence ID" value="NZ_JAHXPT010000008.1"/>
</dbReference>
<dbReference type="PANTHER" id="PTHR18901">
    <property type="entry name" value="2-DEOXYGLUCOSE-6-PHOSPHATE PHOSPHATASE 2"/>
    <property type="match status" value="1"/>
</dbReference>
<dbReference type="PANTHER" id="PTHR18901:SF38">
    <property type="entry name" value="PSEUDOURIDINE-5'-PHOSPHATASE"/>
    <property type="match status" value="1"/>
</dbReference>
<dbReference type="PRINTS" id="PR00413">
    <property type="entry name" value="HADHALOGNASE"/>
</dbReference>
<reference evidence="2 3" key="1">
    <citation type="submission" date="2021-07" db="EMBL/GenBank/DDBJ databases">
        <title>Clostridium weizhouense sp. nov., an anaerobic bacterium isolated from activated sludge of Petroleum wastewater.</title>
        <authorList>
            <person name="Li Q."/>
        </authorList>
    </citation>
    <scope>NUCLEOTIDE SEQUENCE [LARGE SCALE GENOMIC DNA]</scope>
    <source>
        <strain evidence="2 3">YB-6</strain>
    </source>
</reference>
<organism evidence="2 3">
    <name type="scientific">Clostridium weizhouense</name>
    <dbReference type="NCBI Taxonomy" id="2859781"/>
    <lineage>
        <taxon>Bacteria</taxon>
        <taxon>Bacillati</taxon>
        <taxon>Bacillota</taxon>
        <taxon>Clostridia</taxon>
        <taxon>Eubacteriales</taxon>
        <taxon>Clostridiaceae</taxon>
        <taxon>Clostridium</taxon>
    </lineage>
</organism>
<dbReference type="NCBIfam" id="TIGR01509">
    <property type="entry name" value="HAD-SF-IA-v3"/>
    <property type="match status" value="1"/>
</dbReference>
<evidence type="ECO:0000313" key="2">
    <source>
        <dbReference type="EMBL" id="MBW6410645.1"/>
    </source>
</evidence>
<dbReference type="InterPro" id="IPR023198">
    <property type="entry name" value="PGP-like_dom2"/>
</dbReference>
<dbReference type="SUPFAM" id="SSF56784">
    <property type="entry name" value="HAD-like"/>
    <property type="match status" value="1"/>
</dbReference>
<dbReference type="InterPro" id="IPR023214">
    <property type="entry name" value="HAD_sf"/>
</dbReference>
<protein>
    <submittedName>
        <fullName evidence="2">HAD family phosphatase</fullName>
    </submittedName>
</protein>
<dbReference type="SFLD" id="SFLDS00003">
    <property type="entry name" value="Haloacid_Dehalogenase"/>
    <property type="match status" value="1"/>
</dbReference>
<dbReference type="InterPro" id="IPR010976">
    <property type="entry name" value="B-phosphoglucomutase_hydrolase"/>
</dbReference>
<dbReference type="SFLD" id="SFLDG01135">
    <property type="entry name" value="C1.5.6:_HAD__Beta-PGM__Phospha"/>
    <property type="match status" value="1"/>
</dbReference>
<comment type="caution">
    <text evidence="2">The sequence shown here is derived from an EMBL/GenBank/DDBJ whole genome shotgun (WGS) entry which is preliminary data.</text>
</comment>
<gene>
    <name evidence="2" type="ORF">KYD98_11110</name>
</gene>
<dbReference type="InterPro" id="IPR036412">
    <property type="entry name" value="HAD-like_sf"/>
</dbReference>
<name>A0ABS7APQ8_9CLOT</name>
<dbReference type="SFLD" id="SFLDG01129">
    <property type="entry name" value="C1.5:_HAD__Beta-PGM__Phosphata"/>
    <property type="match status" value="1"/>
</dbReference>
<accession>A0ABS7APQ8</accession>
<evidence type="ECO:0000256" key="1">
    <source>
        <dbReference type="ARBA" id="ARBA00006171"/>
    </source>
</evidence>
<dbReference type="CDD" id="cd16423">
    <property type="entry name" value="HAD_BPGM-like"/>
    <property type="match status" value="1"/>
</dbReference>
<dbReference type="NCBIfam" id="TIGR02009">
    <property type="entry name" value="PGMB-YQAB-SF"/>
    <property type="match status" value="1"/>
</dbReference>
<evidence type="ECO:0000313" key="3">
    <source>
        <dbReference type="Proteomes" id="UP001519921"/>
    </source>
</evidence>
<dbReference type="InterPro" id="IPR006439">
    <property type="entry name" value="HAD-SF_hydro_IA"/>
</dbReference>
<dbReference type="NCBIfam" id="TIGR01549">
    <property type="entry name" value="HAD-SF-IA-v1"/>
    <property type="match status" value="1"/>
</dbReference>
<dbReference type="EMBL" id="JAHXPT010000008">
    <property type="protein sequence ID" value="MBW6410645.1"/>
    <property type="molecule type" value="Genomic_DNA"/>
</dbReference>